<keyword evidence="14" id="KW-1185">Reference proteome</keyword>
<keyword evidence="3 11" id="KW-0812">Transmembrane</keyword>
<evidence type="ECO:0000256" key="11">
    <source>
        <dbReference type="SAM" id="Phobius"/>
    </source>
</evidence>
<evidence type="ECO:0000256" key="2">
    <source>
        <dbReference type="ARBA" id="ARBA00022670"/>
    </source>
</evidence>
<accession>A0A0C2VDV9</accession>
<evidence type="ECO:0000256" key="3">
    <source>
        <dbReference type="ARBA" id="ARBA00022692"/>
    </source>
</evidence>
<evidence type="ECO:0000256" key="7">
    <source>
        <dbReference type="ARBA" id="ARBA00022989"/>
    </source>
</evidence>
<keyword evidence="8 10" id="KW-0482">Metalloprotease</keyword>
<evidence type="ECO:0000256" key="6">
    <source>
        <dbReference type="ARBA" id="ARBA00022833"/>
    </source>
</evidence>
<dbReference type="GO" id="GO:0004222">
    <property type="term" value="F:metalloendopeptidase activity"/>
    <property type="evidence" value="ECO:0007669"/>
    <property type="project" value="InterPro"/>
</dbReference>
<dbReference type="Proteomes" id="UP000031950">
    <property type="component" value="Unassembled WGS sequence"/>
</dbReference>
<feature type="domain" description="Peptidase M48" evidence="12">
    <location>
        <begin position="169"/>
        <end position="394"/>
    </location>
</feature>
<dbReference type="STRING" id="135826.KP77_33710"/>
<dbReference type="InterPro" id="IPR050083">
    <property type="entry name" value="HtpX_protease"/>
</dbReference>
<sequence>MEAAVKIEVCSSCGEEIEVVPGYVKWCEYCLDQVHERKYEKPPKHWMARVFDWLGRKQGKQLFEAVRSHQTEKPGITIKTIIAFIMATLIHMTSLLLFGVAVYCLIALNQNIAAIFAGVVLLAISWLARPRVQKLEKDEIVHTADELPELFDLIDEVRIALGSPKIDGVVINGDYNASIGYYGWKKRAILKIGSSLWTVLDHEERTAMLSHEIGHLVNGDLNRHGYIGSALFTAYTWVHVLIPERKTVYDMGLLDYMDEINPVGLGPLNWLSQQIQRVLAFFPKVLFLTLLYLLYQNMQRAEYYADQLAASVAGREALIGTLKKLEYSETYLYSLRKTVIANDNTHFLTELKEQFNLMPAKEKLRIQKISELEKARADDTHPPTAYRLQYIESRKQHKPLITTDSARMKRIELELAAYHEKAANEMVELYRYYNYS</sequence>
<evidence type="ECO:0000259" key="12">
    <source>
        <dbReference type="Pfam" id="PF01435"/>
    </source>
</evidence>
<dbReference type="InterPro" id="IPR001915">
    <property type="entry name" value="Peptidase_M48"/>
</dbReference>
<dbReference type="GO" id="GO:0046872">
    <property type="term" value="F:metal ion binding"/>
    <property type="evidence" value="ECO:0007669"/>
    <property type="project" value="UniProtKB-KW"/>
</dbReference>
<name>A0A0C2VDV9_9BACL</name>
<dbReference type="CDD" id="cd07328">
    <property type="entry name" value="M48_Ste24p_like"/>
    <property type="match status" value="1"/>
</dbReference>
<dbReference type="OrthoDB" id="7870694at2"/>
<dbReference type="Gene3D" id="3.30.2010.10">
    <property type="entry name" value="Metalloproteases ('zincins'), catalytic domain"/>
    <property type="match status" value="1"/>
</dbReference>
<dbReference type="AlphaFoldDB" id="A0A0C2VDV9"/>
<evidence type="ECO:0000256" key="8">
    <source>
        <dbReference type="ARBA" id="ARBA00023049"/>
    </source>
</evidence>
<evidence type="ECO:0000313" key="14">
    <source>
        <dbReference type="Proteomes" id="UP000031950"/>
    </source>
</evidence>
<reference evidence="13 14" key="1">
    <citation type="submission" date="2015-01" db="EMBL/GenBank/DDBJ databases">
        <title>Genome sequence of Jeotgalibacillus alimentarius.</title>
        <authorList>
            <person name="Goh K.M."/>
            <person name="Chan K.-G."/>
            <person name="Yaakop A.S."/>
            <person name="Ee R."/>
            <person name="Gan H.M."/>
            <person name="Chan C.S."/>
        </authorList>
    </citation>
    <scope>NUCLEOTIDE SEQUENCE [LARGE SCALE GENOMIC DNA]</scope>
    <source>
        <strain evidence="13 14">YKJ-13</strain>
    </source>
</reference>
<keyword evidence="6 10" id="KW-0862">Zinc</keyword>
<dbReference type="PATRIC" id="fig|135826.4.peg.3348"/>
<evidence type="ECO:0000256" key="1">
    <source>
        <dbReference type="ARBA" id="ARBA00022475"/>
    </source>
</evidence>
<feature type="transmembrane region" description="Helical" evidence="11">
    <location>
        <begin position="112"/>
        <end position="128"/>
    </location>
</feature>
<comment type="similarity">
    <text evidence="10">Belongs to the peptidase M48 family.</text>
</comment>
<keyword evidence="9 11" id="KW-0472">Membrane</keyword>
<evidence type="ECO:0000256" key="4">
    <source>
        <dbReference type="ARBA" id="ARBA00022723"/>
    </source>
</evidence>
<dbReference type="RefSeq" id="WP_041123870.1">
    <property type="nucleotide sequence ID" value="NZ_JXRQ01000030.1"/>
</dbReference>
<dbReference type="PANTHER" id="PTHR43221">
    <property type="entry name" value="PROTEASE HTPX"/>
    <property type="match status" value="1"/>
</dbReference>
<keyword evidence="5 10" id="KW-0378">Hydrolase</keyword>
<dbReference type="EMBL" id="JXRQ01000030">
    <property type="protein sequence ID" value="KIL42741.1"/>
    <property type="molecule type" value="Genomic_DNA"/>
</dbReference>
<keyword evidence="2 10" id="KW-0645">Protease</keyword>
<dbReference type="PANTHER" id="PTHR43221:SF2">
    <property type="entry name" value="PROTEASE HTPX HOMOLOG"/>
    <property type="match status" value="1"/>
</dbReference>
<evidence type="ECO:0000256" key="9">
    <source>
        <dbReference type="ARBA" id="ARBA00023136"/>
    </source>
</evidence>
<feature type="transmembrane region" description="Helical" evidence="11">
    <location>
        <begin position="81"/>
        <end position="106"/>
    </location>
</feature>
<keyword evidence="1" id="KW-1003">Cell membrane</keyword>
<organism evidence="13 14">
    <name type="scientific">Jeotgalibacillus alimentarius</name>
    <dbReference type="NCBI Taxonomy" id="135826"/>
    <lineage>
        <taxon>Bacteria</taxon>
        <taxon>Bacillati</taxon>
        <taxon>Bacillota</taxon>
        <taxon>Bacilli</taxon>
        <taxon>Bacillales</taxon>
        <taxon>Caryophanaceae</taxon>
        <taxon>Jeotgalibacillus</taxon>
    </lineage>
</organism>
<proteinExistence type="inferred from homology"/>
<dbReference type="Pfam" id="PF01435">
    <property type="entry name" value="Peptidase_M48"/>
    <property type="match status" value="1"/>
</dbReference>
<evidence type="ECO:0000256" key="10">
    <source>
        <dbReference type="RuleBase" id="RU003983"/>
    </source>
</evidence>
<feature type="transmembrane region" description="Helical" evidence="11">
    <location>
        <begin position="278"/>
        <end position="295"/>
    </location>
</feature>
<comment type="caution">
    <text evidence="13">The sequence shown here is derived from an EMBL/GenBank/DDBJ whole genome shotgun (WGS) entry which is preliminary data.</text>
</comment>
<evidence type="ECO:0000313" key="13">
    <source>
        <dbReference type="EMBL" id="KIL42741.1"/>
    </source>
</evidence>
<protein>
    <recommendedName>
        <fullName evidence="12">Peptidase M48 domain-containing protein</fullName>
    </recommendedName>
</protein>
<dbReference type="GO" id="GO:0006508">
    <property type="term" value="P:proteolysis"/>
    <property type="evidence" value="ECO:0007669"/>
    <property type="project" value="UniProtKB-KW"/>
</dbReference>
<gene>
    <name evidence="13" type="ORF">KP77_33710</name>
</gene>
<keyword evidence="4" id="KW-0479">Metal-binding</keyword>
<comment type="cofactor">
    <cofactor evidence="10">
        <name>Zn(2+)</name>
        <dbReference type="ChEBI" id="CHEBI:29105"/>
    </cofactor>
    <text evidence="10">Binds 1 zinc ion per subunit.</text>
</comment>
<evidence type="ECO:0000256" key="5">
    <source>
        <dbReference type="ARBA" id="ARBA00022801"/>
    </source>
</evidence>
<keyword evidence="7 11" id="KW-1133">Transmembrane helix</keyword>